<dbReference type="InterPro" id="IPR027417">
    <property type="entry name" value="P-loop_NTPase"/>
</dbReference>
<dbReference type="InterPro" id="IPR025669">
    <property type="entry name" value="AAA_dom"/>
</dbReference>
<organism evidence="2">
    <name type="scientific">Rickettsia felis</name>
    <name type="common">Rickettsia azadi</name>
    <dbReference type="NCBI Taxonomy" id="42862"/>
    <lineage>
        <taxon>Bacteria</taxon>
        <taxon>Pseudomonadati</taxon>
        <taxon>Pseudomonadota</taxon>
        <taxon>Alphaproteobacteria</taxon>
        <taxon>Rickettsiales</taxon>
        <taxon>Rickettsiaceae</taxon>
        <taxon>Rickettsieae</taxon>
        <taxon>Rickettsia</taxon>
        <taxon>spotted fever group</taxon>
    </lineage>
</organism>
<dbReference type="CDD" id="cd02042">
    <property type="entry name" value="ParAB_family"/>
    <property type="match status" value="1"/>
</dbReference>
<dbReference type="PANTHER" id="PTHR13696">
    <property type="entry name" value="P-LOOP CONTAINING NUCLEOSIDE TRIPHOSPHATE HYDROLASE"/>
    <property type="match status" value="1"/>
</dbReference>
<dbReference type="AlphaFoldDB" id="D4N318"/>
<dbReference type="EMBL" id="GQ329881">
    <property type="protein sequence ID" value="ADD74101.1"/>
    <property type="molecule type" value="Genomic_DNA"/>
</dbReference>
<dbReference type="InterPro" id="IPR050678">
    <property type="entry name" value="DNA_Partitioning_ATPase"/>
</dbReference>
<sequence length="271" mass="30870">MVRVYYNCITWRLCMSSKIIAIINQKGGVGKSTIAVNLPFGLYKKTSRVLLIDLDPQAHSSCIYCPETILYDKTIATAFINKKIDINNLILEAIVHNEKLNNLKIIPSNIKLATVIEQISSTVYRERILQNHLNTIKKDYDYIILDCPPTLGILAVNAIYCANSIIIPTNYGRYSLDGMADLLTAIQEIKEDHDYKFFILKNLYEQKNSQTNRYINEQLKALDEHLLTTIIRKNEAINQAQINNLPIQIFNSSSKGAQDFSLLVDEVIHYA</sequence>
<feature type="domain" description="AAA" evidence="1">
    <location>
        <begin position="17"/>
        <end position="194"/>
    </location>
</feature>
<geneLocation type="plasmid" evidence="2">
    <name>pRF</name>
</geneLocation>
<name>D4N318_RICFI</name>
<proteinExistence type="predicted"/>
<dbReference type="Pfam" id="PF13614">
    <property type="entry name" value="AAA_31"/>
    <property type="match status" value="1"/>
</dbReference>
<dbReference type="PANTHER" id="PTHR13696:SF52">
    <property type="entry name" value="PARA FAMILY PROTEIN CT_582"/>
    <property type="match status" value="1"/>
</dbReference>
<protein>
    <submittedName>
        <fullName evidence="2">Chromosome partitioning ParA family protein</fullName>
    </submittedName>
</protein>
<reference evidence="2" key="1">
    <citation type="journal article" date="2010" name="Appl. Environ. Microbiol.">
        <title>Rickettsia felis infection in a common household insect pest, Liposcelis bostrychophila (Psocoptera: Liposcelidae).</title>
        <authorList>
            <person name="Behar A."/>
            <person name="McCormick L.J."/>
            <person name="Perlman S.J."/>
        </authorList>
    </citation>
    <scope>NUCLEOTIDE SEQUENCE</scope>
    <source>
        <plasmid evidence="2">pRF</plasmid>
    </source>
</reference>
<evidence type="ECO:0000259" key="1">
    <source>
        <dbReference type="Pfam" id="PF13614"/>
    </source>
</evidence>
<keyword evidence="2" id="KW-0614">Plasmid</keyword>
<dbReference type="SUPFAM" id="SSF52540">
    <property type="entry name" value="P-loop containing nucleoside triphosphate hydrolases"/>
    <property type="match status" value="1"/>
</dbReference>
<accession>D4N318</accession>
<gene>
    <name evidence="2" type="primary">parA1</name>
</gene>
<evidence type="ECO:0000313" key="2">
    <source>
        <dbReference type="EMBL" id="ADD74101.1"/>
    </source>
</evidence>
<dbReference type="Gene3D" id="3.40.50.300">
    <property type="entry name" value="P-loop containing nucleotide triphosphate hydrolases"/>
    <property type="match status" value="1"/>
</dbReference>